<evidence type="ECO:0000313" key="3">
    <source>
        <dbReference type="Proteomes" id="UP000322726"/>
    </source>
</evidence>
<dbReference type="KEGG" id="apai:APAC_0160"/>
<dbReference type="InterPro" id="IPR036880">
    <property type="entry name" value="Kunitz_BPTI_sf"/>
</dbReference>
<keyword evidence="3" id="KW-1185">Reference proteome</keyword>
<dbReference type="SMART" id="SM00131">
    <property type="entry name" value="KU"/>
    <property type="match status" value="1"/>
</dbReference>
<dbReference type="Proteomes" id="UP000322726">
    <property type="component" value="Chromosome"/>
</dbReference>
<sequence length="79" mass="8903">MIKLFLLTLIFIFALTGCSTSNKKLDSKCYSQPKTGKCKAMINKYYFDFNSGTCKTFIWGGCGGNIPFQTMKECKKSCE</sequence>
<organism evidence="2 3">
    <name type="scientific">Malaciobacter pacificus</name>
    <dbReference type="NCBI Taxonomy" id="1080223"/>
    <lineage>
        <taxon>Bacteria</taxon>
        <taxon>Pseudomonadati</taxon>
        <taxon>Campylobacterota</taxon>
        <taxon>Epsilonproteobacteria</taxon>
        <taxon>Campylobacterales</taxon>
        <taxon>Arcobacteraceae</taxon>
        <taxon>Malaciobacter</taxon>
    </lineage>
</organism>
<dbReference type="RefSeq" id="WP_130232305.1">
    <property type="nucleotide sequence ID" value="NZ_BMEF01000001.1"/>
</dbReference>
<reference evidence="3" key="1">
    <citation type="submission" date="2019-09" db="EMBL/GenBank/DDBJ databases">
        <title>Complete genome sequencing of four Arcobacter species reveals a diverse suite of mobile elements.</title>
        <authorList>
            <person name="On S.L.W."/>
            <person name="Miller W.G."/>
            <person name="Biggs P."/>
            <person name="Cornelius A."/>
            <person name="Vandamme P."/>
        </authorList>
    </citation>
    <scope>NUCLEOTIDE SEQUENCE [LARGE SCALE GENOMIC DNA]</scope>
    <source>
        <strain evidence="3">LMG 26638</strain>
    </source>
</reference>
<dbReference type="EMBL" id="CP035928">
    <property type="protein sequence ID" value="QEP33330.1"/>
    <property type="molecule type" value="Genomic_DNA"/>
</dbReference>
<reference evidence="2 3" key="3">
    <citation type="submission" date="2019-09" db="EMBL/GenBank/DDBJ databases">
        <title>Taxonomic note: a critical rebuttal of the proposed division of the genus Arcobacter into six genera, emended descriptions of Arcobacter anaerophilus and the genus Arcobacter, and an assessment of genus-level boundaries for Epsilonproteobacteria using in silico genomic comparator tools.</title>
        <authorList>
            <person name="On S.L.W."/>
            <person name="Miller W.G."/>
            <person name="Biggs P."/>
            <person name="Cornelius A."/>
            <person name="Vandamme P."/>
        </authorList>
    </citation>
    <scope>NUCLEOTIDE SEQUENCE [LARGE SCALE GENOMIC DNA]</scope>
    <source>
        <strain evidence="2 3">LMG 26638</strain>
    </source>
</reference>
<dbReference type="InterPro" id="IPR050098">
    <property type="entry name" value="TFPI/VKTCI-like"/>
</dbReference>
<dbReference type="OrthoDB" id="459223at2"/>
<protein>
    <submittedName>
        <fullName evidence="2">Uncharacterized protein</fullName>
    </submittedName>
</protein>
<dbReference type="PROSITE" id="PS50279">
    <property type="entry name" value="BPTI_KUNITZ_2"/>
    <property type="match status" value="1"/>
</dbReference>
<dbReference type="AlphaFoldDB" id="A0A5C2H2Z9"/>
<dbReference type="InterPro" id="IPR002223">
    <property type="entry name" value="Kunitz_BPTI"/>
</dbReference>
<dbReference type="CDD" id="cd00109">
    <property type="entry name" value="Kunitz-type"/>
    <property type="match status" value="1"/>
</dbReference>
<evidence type="ECO:0000256" key="1">
    <source>
        <dbReference type="ARBA" id="ARBA00023157"/>
    </source>
</evidence>
<accession>A0A5C2H2Z9</accession>
<evidence type="ECO:0000313" key="2">
    <source>
        <dbReference type="EMBL" id="QEP33330.1"/>
    </source>
</evidence>
<dbReference type="GO" id="GO:0004867">
    <property type="term" value="F:serine-type endopeptidase inhibitor activity"/>
    <property type="evidence" value="ECO:0007669"/>
    <property type="project" value="InterPro"/>
</dbReference>
<gene>
    <name evidence="2" type="ORF">APAC_0160</name>
</gene>
<reference evidence="2 3" key="2">
    <citation type="submission" date="2019-09" db="EMBL/GenBank/DDBJ databases">
        <title>Complete genome sequencing of four Arcobacter species reveals a diverse suite of mobile elements.</title>
        <authorList>
            <person name="Miller W.G."/>
            <person name="Yee E."/>
            <person name="Bono J.L."/>
        </authorList>
    </citation>
    <scope>NUCLEOTIDE SEQUENCE [LARGE SCALE GENOMIC DNA]</scope>
    <source>
        <strain evidence="2 3">LMG 26638</strain>
    </source>
</reference>
<dbReference type="Pfam" id="PF00014">
    <property type="entry name" value="Kunitz_BPTI"/>
    <property type="match status" value="1"/>
</dbReference>
<dbReference type="Gene3D" id="4.10.410.10">
    <property type="entry name" value="Pancreatic trypsin inhibitor Kunitz domain"/>
    <property type="match status" value="1"/>
</dbReference>
<dbReference type="PROSITE" id="PS51257">
    <property type="entry name" value="PROKAR_LIPOPROTEIN"/>
    <property type="match status" value="1"/>
</dbReference>
<dbReference type="SUPFAM" id="SSF57362">
    <property type="entry name" value="BPTI-like"/>
    <property type="match status" value="1"/>
</dbReference>
<dbReference type="GO" id="GO:0005615">
    <property type="term" value="C:extracellular space"/>
    <property type="evidence" value="ECO:0007669"/>
    <property type="project" value="TreeGrafter"/>
</dbReference>
<name>A0A5C2H2Z9_9BACT</name>
<dbReference type="PANTHER" id="PTHR10083">
    <property type="entry name" value="KUNITZ-TYPE PROTEASE INHIBITOR-RELATED"/>
    <property type="match status" value="1"/>
</dbReference>
<dbReference type="PANTHER" id="PTHR10083:SF374">
    <property type="entry name" value="BPTI_KUNITZ INHIBITOR DOMAIN-CONTAINING PROTEIN"/>
    <property type="match status" value="1"/>
</dbReference>
<keyword evidence="1" id="KW-1015">Disulfide bond</keyword>
<proteinExistence type="predicted"/>